<dbReference type="STRING" id="235985.SAMN05414137_101317"/>
<evidence type="ECO:0000256" key="1">
    <source>
        <dbReference type="SAM" id="MobiDB-lite"/>
    </source>
</evidence>
<proteinExistence type="predicted"/>
<feature type="transmembrane region" description="Helical" evidence="2">
    <location>
        <begin position="59"/>
        <end position="86"/>
    </location>
</feature>
<feature type="transmembrane region" description="Helical" evidence="2">
    <location>
        <begin position="276"/>
        <end position="295"/>
    </location>
</feature>
<feature type="transmembrane region" description="Helical" evidence="2">
    <location>
        <begin position="206"/>
        <end position="230"/>
    </location>
</feature>
<dbReference type="EMBL" id="FOAZ01000001">
    <property type="protein sequence ID" value="SEK26983.1"/>
    <property type="molecule type" value="Genomic_DNA"/>
</dbReference>
<evidence type="ECO:0000313" key="3">
    <source>
        <dbReference type="EMBL" id="SEK26983.1"/>
    </source>
</evidence>
<dbReference type="Proteomes" id="UP000183015">
    <property type="component" value="Unassembled WGS sequence"/>
</dbReference>
<accession>A0A1H7FLL3</accession>
<feature type="region of interest" description="Disordered" evidence="1">
    <location>
        <begin position="120"/>
        <end position="199"/>
    </location>
</feature>
<reference evidence="4" key="1">
    <citation type="submission" date="2016-10" db="EMBL/GenBank/DDBJ databases">
        <authorList>
            <person name="Varghese N."/>
        </authorList>
    </citation>
    <scope>NUCLEOTIDE SEQUENCE [LARGE SCALE GENOMIC DNA]</scope>
    <source>
        <strain evidence="4">DSM 45096 / BCRC 16803 / CGMCC 4.1857 / CIP 109030 / JCM 12277 / KCTC 19219 / NBRC 100920 / 33214</strain>
    </source>
</reference>
<protein>
    <recommendedName>
        <fullName evidence="5">ABC-type nickel/cobalt efflux system, permease component RcnA</fullName>
    </recommendedName>
</protein>
<feature type="transmembrane region" description="Helical" evidence="2">
    <location>
        <begin position="98"/>
        <end position="117"/>
    </location>
</feature>
<feature type="compositionally biased region" description="Basic residues" evidence="1">
    <location>
        <begin position="147"/>
        <end position="158"/>
    </location>
</feature>
<dbReference type="AlphaFoldDB" id="A0A1H7FLL3"/>
<evidence type="ECO:0000256" key="2">
    <source>
        <dbReference type="SAM" id="Phobius"/>
    </source>
</evidence>
<sequence>MYLLVFTHAQMRLYGGDVNTLPALLLAAAGVGIGHAVMPDHWLPLAVLSRTRKYRTPQVVRLSLAAGLTHVLVSVVLGGILMAVGLQFRDAVASHTDLVVGGLLLATGLVFLVLELTGKGHGHGHSHNGHGHGHGHSHSHSHDGHAHSHGHGHGHGHGHSHEHGHPHGEEHRHPDHPHDHDHATTAVLDRPRTEVAPGQQGRARRLAALLVPFGAAASPDLTVLPVFLAAGALGTSAALGSLVAFTLATVGTIVGLTVATALGARLLTAPWIDRRANMITALTLAAIGALVTFGII</sequence>
<keyword evidence="2" id="KW-1133">Transmembrane helix</keyword>
<gene>
    <name evidence="3" type="ORF">SAMN05414137_101317</name>
</gene>
<keyword evidence="2" id="KW-0812">Transmembrane</keyword>
<organism evidence="3 4">
    <name type="scientific">Streptacidiphilus jiangxiensis</name>
    <dbReference type="NCBI Taxonomy" id="235985"/>
    <lineage>
        <taxon>Bacteria</taxon>
        <taxon>Bacillati</taxon>
        <taxon>Actinomycetota</taxon>
        <taxon>Actinomycetes</taxon>
        <taxon>Kitasatosporales</taxon>
        <taxon>Streptomycetaceae</taxon>
        <taxon>Streptacidiphilus</taxon>
    </lineage>
</organism>
<feature type="compositionally biased region" description="Basic residues" evidence="1">
    <location>
        <begin position="120"/>
        <end position="139"/>
    </location>
</feature>
<feature type="transmembrane region" description="Helical" evidence="2">
    <location>
        <begin position="242"/>
        <end position="264"/>
    </location>
</feature>
<keyword evidence="4" id="KW-1185">Reference proteome</keyword>
<feature type="compositionally biased region" description="Basic and acidic residues" evidence="1">
    <location>
        <begin position="159"/>
        <end position="193"/>
    </location>
</feature>
<evidence type="ECO:0008006" key="5">
    <source>
        <dbReference type="Google" id="ProtNLM"/>
    </source>
</evidence>
<keyword evidence="2" id="KW-0472">Membrane</keyword>
<feature type="transmembrane region" description="Helical" evidence="2">
    <location>
        <begin position="20"/>
        <end position="38"/>
    </location>
</feature>
<dbReference type="eggNOG" id="ENOG50331TJ">
    <property type="taxonomic scope" value="Bacteria"/>
</dbReference>
<name>A0A1H7FLL3_STRJI</name>
<evidence type="ECO:0000313" key="4">
    <source>
        <dbReference type="Proteomes" id="UP000183015"/>
    </source>
</evidence>